<proteinExistence type="predicted"/>
<accession>A0AAV9MI59</accession>
<comment type="caution">
    <text evidence="2">The sequence shown here is derived from an EMBL/GenBank/DDBJ whole genome shotgun (WGS) entry which is preliminary data.</text>
</comment>
<gene>
    <name evidence="2" type="ORF">R3W88_001220</name>
</gene>
<feature type="chain" id="PRO_5043978958" description="Secreted protein" evidence="1">
    <location>
        <begin position="22"/>
        <end position="124"/>
    </location>
</feature>
<dbReference type="EMBL" id="JAWPEI010000001">
    <property type="protein sequence ID" value="KAK4737523.1"/>
    <property type="molecule type" value="Genomic_DNA"/>
</dbReference>
<evidence type="ECO:0000256" key="1">
    <source>
        <dbReference type="SAM" id="SignalP"/>
    </source>
</evidence>
<evidence type="ECO:0000313" key="3">
    <source>
        <dbReference type="Proteomes" id="UP001311915"/>
    </source>
</evidence>
<evidence type="ECO:0000313" key="2">
    <source>
        <dbReference type="EMBL" id="KAK4737523.1"/>
    </source>
</evidence>
<dbReference type="AlphaFoldDB" id="A0AAV9MI59"/>
<feature type="signal peptide" evidence="1">
    <location>
        <begin position="1"/>
        <end position="21"/>
    </location>
</feature>
<dbReference type="Proteomes" id="UP001311915">
    <property type="component" value="Unassembled WGS sequence"/>
</dbReference>
<protein>
    <recommendedName>
        <fullName evidence="4">Secreted protein</fullName>
    </recommendedName>
</protein>
<organism evidence="2 3">
    <name type="scientific">Solanum pinnatisectum</name>
    <name type="common">tansyleaf nightshade</name>
    <dbReference type="NCBI Taxonomy" id="50273"/>
    <lineage>
        <taxon>Eukaryota</taxon>
        <taxon>Viridiplantae</taxon>
        <taxon>Streptophyta</taxon>
        <taxon>Embryophyta</taxon>
        <taxon>Tracheophyta</taxon>
        <taxon>Spermatophyta</taxon>
        <taxon>Magnoliopsida</taxon>
        <taxon>eudicotyledons</taxon>
        <taxon>Gunneridae</taxon>
        <taxon>Pentapetalae</taxon>
        <taxon>asterids</taxon>
        <taxon>lamiids</taxon>
        <taxon>Solanales</taxon>
        <taxon>Solanaceae</taxon>
        <taxon>Solanoideae</taxon>
        <taxon>Solaneae</taxon>
        <taxon>Solanum</taxon>
    </lineage>
</organism>
<keyword evidence="3" id="KW-1185">Reference proteome</keyword>
<keyword evidence="1" id="KW-0732">Signal</keyword>
<sequence length="124" mass="13489">MALRLGVLLVMLSSTPILFLADLHLFVVQVPQFSPSGVVQVLALSWFKSTAICNCGSSTLLFTSWFKSISTLTLVYVLGHSYTWLNSLIILSHGSSPQLLQISGQVFDPQSSLRFKSLTPISSG</sequence>
<name>A0AAV9MI59_9SOLN</name>
<evidence type="ECO:0008006" key="4">
    <source>
        <dbReference type="Google" id="ProtNLM"/>
    </source>
</evidence>
<reference evidence="2 3" key="1">
    <citation type="submission" date="2023-10" db="EMBL/GenBank/DDBJ databases">
        <title>Genome-Wide Identification Analysis in wild type Solanum Pinnatisectum Reveals Some Genes Defensing Phytophthora Infestans.</title>
        <authorList>
            <person name="Sun C."/>
        </authorList>
    </citation>
    <scope>NUCLEOTIDE SEQUENCE [LARGE SCALE GENOMIC DNA]</scope>
    <source>
        <strain evidence="2">LQN</strain>
        <tissue evidence="2">Leaf</tissue>
    </source>
</reference>